<dbReference type="Proteomes" id="UP001180453">
    <property type="component" value="Unassembled WGS sequence"/>
</dbReference>
<dbReference type="InterPro" id="IPR025355">
    <property type="entry name" value="DUF4259"/>
</dbReference>
<dbReference type="Pfam" id="PF14078">
    <property type="entry name" value="DUF4259"/>
    <property type="match status" value="1"/>
</dbReference>
<gene>
    <name evidence="1" type="ORF">J2X20_001208</name>
</gene>
<sequence>MGAWSHEAFGNDDALDWVHGLEEVDDLSLIEAALQAVLDDGEGYLEAPQATEALAATELIAHLRGHGGEESCPEVAEDWIARTRLVPPEALVKQALAVLERITGEDSELKELWEESDSGEDWLASVAHLRHRLLAPPQPLAAVPVRDEIAKLVRRIQGLGFALPDFPPPELAQGPLAAVARSQLFSAVVGAEALGEAAAVREGISRLRPLMDPATDAKTLWDLAVREAKTWAAEGRLDEALAALEPWREAAEALAPGTFDSRCMSVFQAAGAEAQAEQLRDRLIAAGQGVAMQRLDRALREASCGSVQAARALLAEHAGLFDNPGFAPWVALVRGILAVREAQPDALELLTPRVEGWAAQSATMSAVWGIFGVAAGWWALALQQAGRGEDARDVVNAVQPLLPRPDNALLIGELKAAGLA</sequence>
<dbReference type="EMBL" id="JAVDXU010000001">
    <property type="protein sequence ID" value="MDR7268579.1"/>
    <property type="molecule type" value="Genomic_DNA"/>
</dbReference>
<evidence type="ECO:0000313" key="1">
    <source>
        <dbReference type="EMBL" id="MDR7268579.1"/>
    </source>
</evidence>
<evidence type="ECO:0008006" key="3">
    <source>
        <dbReference type="Google" id="ProtNLM"/>
    </source>
</evidence>
<reference evidence="1 2" key="1">
    <citation type="submission" date="2023-07" db="EMBL/GenBank/DDBJ databases">
        <title>Sorghum-associated microbial communities from plants grown in Nebraska, USA.</title>
        <authorList>
            <person name="Schachtman D."/>
        </authorList>
    </citation>
    <scope>NUCLEOTIDE SEQUENCE [LARGE SCALE GENOMIC DNA]</scope>
    <source>
        <strain evidence="1 2">BE314</strain>
    </source>
</reference>
<dbReference type="RefSeq" id="WP_310262279.1">
    <property type="nucleotide sequence ID" value="NZ_JAVDXU010000001.1"/>
</dbReference>
<protein>
    <recommendedName>
        <fullName evidence="3">DUF4259 domain-containing protein</fullName>
    </recommendedName>
</protein>
<comment type="caution">
    <text evidence="1">The sequence shown here is derived from an EMBL/GenBank/DDBJ whole genome shotgun (WGS) entry which is preliminary data.</text>
</comment>
<organism evidence="1 2">
    <name type="scientific">Roseateles saccharophilus</name>
    <name type="common">Pseudomonas saccharophila</name>
    <dbReference type="NCBI Taxonomy" id="304"/>
    <lineage>
        <taxon>Bacteria</taxon>
        <taxon>Pseudomonadati</taxon>
        <taxon>Pseudomonadota</taxon>
        <taxon>Betaproteobacteria</taxon>
        <taxon>Burkholderiales</taxon>
        <taxon>Sphaerotilaceae</taxon>
        <taxon>Roseateles</taxon>
    </lineage>
</organism>
<accession>A0ABU1YIA6</accession>
<keyword evidence="2" id="KW-1185">Reference proteome</keyword>
<evidence type="ECO:0000313" key="2">
    <source>
        <dbReference type="Proteomes" id="UP001180453"/>
    </source>
</evidence>
<proteinExistence type="predicted"/>
<name>A0ABU1YIA6_ROSSA</name>